<accession>A0A7W6GI76</accession>
<reference evidence="2 3" key="1">
    <citation type="submission" date="2020-08" db="EMBL/GenBank/DDBJ databases">
        <title>Genomic Encyclopedia of Type Strains, Phase IV (KMG-IV): sequencing the most valuable type-strain genomes for metagenomic binning, comparative biology and taxonomic classification.</title>
        <authorList>
            <person name="Goeker M."/>
        </authorList>
    </citation>
    <scope>NUCLEOTIDE SEQUENCE [LARGE SCALE GENOMIC DNA]</scope>
    <source>
        <strain evidence="2 3">DSM 100211</strain>
    </source>
</reference>
<evidence type="ECO:0000313" key="2">
    <source>
        <dbReference type="EMBL" id="MBB3976190.1"/>
    </source>
</evidence>
<evidence type="ECO:0000256" key="1">
    <source>
        <dbReference type="SAM" id="SignalP"/>
    </source>
</evidence>
<dbReference type="PROSITE" id="PS51257">
    <property type="entry name" value="PROKAR_LIPOPROTEIN"/>
    <property type="match status" value="1"/>
</dbReference>
<dbReference type="EMBL" id="JACIEE010000003">
    <property type="protein sequence ID" value="MBB3976190.1"/>
    <property type="molecule type" value="Genomic_DNA"/>
</dbReference>
<dbReference type="AlphaFoldDB" id="A0A7W6GI76"/>
<name>A0A7W6GI76_9HYPH</name>
<organism evidence="2 3">
    <name type="scientific">Mycoplana azooxidifex</name>
    <dbReference type="NCBI Taxonomy" id="1636188"/>
    <lineage>
        <taxon>Bacteria</taxon>
        <taxon>Pseudomonadati</taxon>
        <taxon>Pseudomonadota</taxon>
        <taxon>Alphaproteobacteria</taxon>
        <taxon>Hyphomicrobiales</taxon>
        <taxon>Rhizobiaceae</taxon>
        <taxon>Mycoplana</taxon>
    </lineage>
</organism>
<proteinExistence type="predicted"/>
<dbReference type="Proteomes" id="UP000574761">
    <property type="component" value="Unassembled WGS sequence"/>
</dbReference>
<keyword evidence="1" id="KW-0732">Signal</keyword>
<dbReference type="RefSeq" id="WP_281380500.1">
    <property type="nucleotide sequence ID" value="NZ_JACIEE010000003.1"/>
</dbReference>
<gene>
    <name evidence="2" type="ORF">GGQ64_001379</name>
</gene>
<feature type="signal peptide" evidence="1">
    <location>
        <begin position="1"/>
        <end position="24"/>
    </location>
</feature>
<keyword evidence="3" id="KW-1185">Reference proteome</keyword>
<evidence type="ECO:0000313" key="3">
    <source>
        <dbReference type="Proteomes" id="UP000574761"/>
    </source>
</evidence>
<protein>
    <submittedName>
        <fullName evidence="2">ABC-type uncharacterized transport system auxiliary subunit</fullName>
    </submittedName>
</protein>
<sequence length="44" mass="4465">MPFKSIFAAAIVLMTLAGCTTSAAHNTTYALPADTGGGVRIPIN</sequence>
<comment type="caution">
    <text evidence="2">The sequence shown here is derived from an EMBL/GenBank/DDBJ whole genome shotgun (WGS) entry which is preliminary data.</text>
</comment>
<feature type="chain" id="PRO_5030953031" evidence="1">
    <location>
        <begin position="25"/>
        <end position="44"/>
    </location>
</feature>